<keyword evidence="3" id="KW-1185">Reference proteome</keyword>
<feature type="transmembrane region" description="Helical" evidence="1">
    <location>
        <begin position="15"/>
        <end position="35"/>
    </location>
</feature>
<proteinExistence type="predicted"/>
<name>A0ABN0QUV4_MYCUL</name>
<dbReference type="Proteomes" id="UP000020681">
    <property type="component" value="Unassembled WGS sequence"/>
</dbReference>
<evidence type="ECO:0000313" key="3">
    <source>
        <dbReference type="Proteomes" id="UP000020681"/>
    </source>
</evidence>
<reference evidence="2 3" key="1">
    <citation type="submission" date="2014-01" db="EMBL/GenBank/DDBJ databases">
        <authorList>
            <person name="Dobos K."/>
            <person name="Lenaerts A."/>
            <person name="Ordway D."/>
            <person name="DeGroote M.A."/>
            <person name="Parker T."/>
            <person name="Sizemore C."/>
            <person name="Tallon L.J."/>
            <person name="Sadzewicz L.K."/>
            <person name="Sengamalay N."/>
            <person name="Fraser C.M."/>
            <person name="Hine E."/>
            <person name="Shefchek K.A."/>
            <person name="Das S.P."/>
            <person name="Tettelin H."/>
        </authorList>
    </citation>
    <scope>NUCLEOTIDE SEQUENCE [LARGE SCALE GENOMIC DNA]</scope>
    <source>
        <strain evidence="2 3">Harvey</strain>
    </source>
</reference>
<accession>A0ABN0QUV4</accession>
<sequence length="64" mass="6869">MNLAGAQIVGRAESFLVYGKLAILLLFCVAGLAFVDGSRFSPPTILLSGDRLRRCIDLLGVRGF</sequence>
<comment type="caution">
    <text evidence="2">The sequence shown here is derived from an EMBL/GenBank/DDBJ whole genome shotgun (WGS) entry which is preliminary data.</text>
</comment>
<evidence type="ECO:0000313" key="2">
    <source>
        <dbReference type="EMBL" id="EUA88430.1"/>
    </source>
</evidence>
<protein>
    <submittedName>
        <fullName evidence="2">Amino acid transporter PotE domain protein</fullName>
    </submittedName>
</protein>
<keyword evidence="1" id="KW-0472">Membrane</keyword>
<evidence type="ECO:0000256" key="1">
    <source>
        <dbReference type="SAM" id="Phobius"/>
    </source>
</evidence>
<keyword evidence="1" id="KW-1133">Transmembrane helix</keyword>
<keyword evidence="1" id="KW-0812">Transmembrane</keyword>
<gene>
    <name evidence="2" type="primary">potE</name>
    <name evidence="2" type="ORF">I551_5041</name>
</gene>
<dbReference type="EMBL" id="JAOL01000139">
    <property type="protein sequence ID" value="EUA88430.1"/>
    <property type="molecule type" value="Genomic_DNA"/>
</dbReference>
<organism evidence="2 3">
    <name type="scientific">Mycobacterium ulcerans str. Harvey</name>
    <dbReference type="NCBI Taxonomy" id="1299332"/>
    <lineage>
        <taxon>Bacteria</taxon>
        <taxon>Bacillati</taxon>
        <taxon>Actinomycetota</taxon>
        <taxon>Actinomycetes</taxon>
        <taxon>Mycobacteriales</taxon>
        <taxon>Mycobacteriaceae</taxon>
        <taxon>Mycobacterium</taxon>
        <taxon>Mycobacterium ulcerans group</taxon>
    </lineage>
</organism>